<evidence type="ECO:0000256" key="1">
    <source>
        <dbReference type="ARBA" id="ARBA00022723"/>
    </source>
</evidence>
<dbReference type="Proteomes" id="UP000265520">
    <property type="component" value="Unassembled WGS sequence"/>
</dbReference>
<dbReference type="PRINTS" id="PR00092">
    <property type="entry name" value="TYROSINASE"/>
</dbReference>
<keyword evidence="1" id="KW-0479">Metal-binding</keyword>
<accession>A0A392M4K4</accession>
<name>A0A392M4K4_9FABA</name>
<dbReference type="Pfam" id="PF00264">
    <property type="entry name" value="Tyrosinase"/>
    <property type="match status" value="1"/>
</dbReference>
<comment type="caution">
    <text evidence="4">The sequence shown here is derived from an EMBL/GenBank/DDBJ whole genome shotgun (WGS) entry which is preliminary data.</text>
</comment>
<keyword evidence="5" id="KW-1185">Reference proteome</keyword>
<dbReference type="SUPFAM" id="SSF48056">
    <property type="entry name" value="Di-copper centre-containing domain"/>
    <property type="match status" value="1"/>
</dbReference>
<gene>
    <name evidence="4" type="ORF">A2U01_0003056</name>
</gene>
<dbReference type="PANTHER" id="PTHR11474:SF76">
    <property type="entry name" value="SHKT DOMAIN-CONTAINING PROTEIN"/>
    <property type="match status" value="1"/>
</dbReference>
<organism evidence="4 5">
    <name type="scientific">Trifolium medium</name>
    <dbReference type="NCBI Taxonomy" id="97028"/>
    <lineage>
        <taxon>Eukaryota</taxon>
        <taxon>Viridiplantae</taxon>
        <taxon>Streptophyta</taxon>
        <taxon>Embryophyta</taxon>
        <taxon>Tracheophyta</taxon>
        <taxon>Spermatophyta</taxon>
        <taxon>Magnoliopsida</taxon>
        <taxon>eudicotyledons</taxon>
        <taxon>Gunneridae</taxon>
        <taxon>Pentapetalae</taxon>
        <taxon>rosids</taxon>
        <taxon>fabids</taxon>
        <taxon>Fabales</taxon>
        <taxon>Fabaceae</taxon>
        <taxon>Papilionoideae</taxon>
        <taxon>50 kb inversion clade</taxon>
        <taxon>NPAAA clade</taxon>
        <taxon>Hologalegina</taxon>
        <taxon>IRL clade</taxon>
        <taxon>Trifolieae</taxon>
        <taxon>Trifolium</taxon>
    </lineage>
</organism>
<evidence type="ECO:0000256" key="2">
    <source>
        <dbReference type="ARBA" id="ARBA00023008"/>
    </source>
</evidence>
<dbReference type="EMBL" id="LXQA010003415">
    <property type="protein sequence ID" value="MCH82255.1"/>
    <property type="molecule type" value="Genomic_DNA"/>
</dbReference>
<keyword evidence="2" id="KW-0186">Copper</keyword>
<dbReference type="InterPro" id="IPR002227">
    <property type="entry name" value="Tyrosinase_Cu-bd"/>
</dbReference>
<proteinExistence type="predicted"/>
<reference evidence="4 5" key="1">
    <citation type="journal article" date="2018" name="Front. Plant Sci.">
        <title>Red Clover (Trifolium pratense) and Zigzag Clover (T. medium) - A Picture of Genomic Similarities and Differences.</title>
        <authorList>
            <person name="Dluhosova J."/>
            <person name="Istvanek J."/>
            <person name="Nedelnik J."/>
            <person name="Repkova J."/>
        </authorList>
    </citation>
    <scope>NUCLEOTIDE SEQUENCE [LARGE SCALE GENOMIC DNA]</scope>
    <source>
        <strain evidence="5">cv. 10/8</strain>
        <tissue evidence="4">Leaf</tissue>
    </source>
</reference>
<dbReference type="PANTHER" id="PTHR11474">
    <property type="entry name" value="TYROSINASE FAMILY MEMBER"/>
    <property type="match status" value="1"/>
</dbReference>
<dbReference type="Gene3D" id="1.10.1280.10">
    <property type="entry name" value="Di-copper center containing domain from catechol oxidase"/>
    <property type="match status" value="1"/>
</dbReference>
<dbReference type="InterPro" id="IPR008922">
    <property type="entry name" value="Di-copper_centre_dom_sf"/>
</dbReference>
<evidence type="ECO:0000313" key="4">
    <source>
        <dbReference type="EMBL" id="MCH82255.1"/>
    </source>
</evidence>
<feature type="domain" description="Tyrosinase copper-binding" evidence="3">
    <location>
        <begin position="10"/>
        <end position="90"/>
    </location>
</feature>
<dbReference type="GO" id="GO:0046872">
    <property type="term" value="F:metal ion binding"/>
    <property type="evidence" value="ECO:0007669"/>
    <property type="project" value="UniProtKB-KW"/>
</dbReference>
<sequence>MKTLPSNDPRSFTQQANVHCAYCDGAYSQVGFPNLDIQLHNSWLFYPLHRWYLYFYERILGSLINDPTFALPFWNYDAPDGMQFPSIYTDITSLYDKLRNANHQPPTLIDLNYDGDDENDDGVDKISSNLTIMYRQVVSI</sequence>
<dbReference type="GO" id="GO:0016491">
    <property type="term" value="F:oxidoreductase activity"/>
    <property type="evidence" value="ECO:0007669"/>
    <property type="project" value="InterPro"/>
</dbReference>
<dbReference type="InterPro" id="IPR050316">
    <property type="entry name" value="Tyrosinase/Hemocyanin"/>
</dbReference>
<protein>
    <submittedName>
        <fullName evidence="4">Polyphenol oxidase</fullName>
    </submittedName>
</protein>
<dbReference type="AlphaFoldDB" id="A0A392M4K4"/>
<evidence type="ECO:0000259" key="3">
    <source>
        <dbReference type="Pfam" id="PF00264"/>
    </source>
</evidence>
<evidence type="ECO:0000313" key="5">
    <source>
        <dbReference type="Proteomes" id="UP000265520"/>
    </source>
</evidence>